<dbReference type="PANTHER" id="PTHR30005">
    <property type="entry name" value="EXOPOLYPHOSPHATASE"/>
    <property type="match status" value="1"/>
</dbReference>
<dbReference type="Proteomes" id="UP000316584">
    <property type="component" value="Chromosome"/>
</dbReference>
<dbReference type="OrthoDB" id="9793035at2"/>
<dbReference type="InterPro" id="IPR043129">
    <property type="entry name" value="ATPase_NBD"/>
</dbReference>
<dbReference type="KEGG" id="lug:FPZ22_11200"/>
<dbReference type="AlphaFoldDB" id="A0A518N637"/>
<feature type="domain" description="Ppx/GppA phosphatase C-terminal" evidence="3">
    <location>
        <begin position="325"/>
        <end position="496"/>
    </location>
</feature>
<reference evidence="4 5" key="1">
    <citation type="submission" date="2019-07" db="EMBL/GenBank/DDBJ databases">
        <title>Full genome sequence of Luteimonas sp. Gr-4.</title>
        <authorList>
            <person name="Im W.-T."/>
        </authorList>
    </citation>
    <scope>NUCLEOTIDE SEQUENCE [LARGE SCALE GENOMIC DNA]</scope>
    <source>
        <strain evidence="4 5">Gr-4</strain>
    </source>
</reference>
<dbReference type="SUPFAM" id="SSF109604">
    <property type="entry name" value="HD-domain/PDEase-like"/>
    <property type="match status" value="1"/>
</dbReference>
<dbReference type="GO" id="GO:0006798">
    <property type="term" value="P:polyphosphate catabolic process"/>
    <property type="evidence" value="ECO:0007669"/>
    <property type="project" value="TreeGrafter"/>
</dbReference>
<dbReference type="InterPro" id="IPR050273">
    <property type="entry name" value="GppA/Ppx_hydrolase"/>
</dbReference>
<dbReference type="InterPro" id="IPR003695">
    <property type="entry name" value="Ppx_GppA_N"/>
</dbReference>
<dbReference type="Pfam" id="PF21447">
    <property type="entry name" value="Ppx-GppA_III"/>
    <property type="match status" value="1"/>
</dbReference>
<evidence type="ECO:0000256" key="1">
    <source>
        <dbReference type="ARBA" id="ARBA00022801"/>
    </source>
</evidence>
<keyword evidence="1" id="KW-0378">Hydrolase</keyword>
<evidence type="ECO:0000313" key="4">
    <source>
        <dbReference type="EMBL" id="QDW67381.1"/>
    </source>
</evidence>
<accession>A0A518N637</accession>
<organism evidence="4 5">
    <name type="scientific">Luteimonas granuli</name>
    <dbReference type="NCBI Taxonomy" id="1176533"/>
    <lineage>
        <taxon>Bacteria</taxon>
        <taxon>Pseudomonadati</taxon>
        <taxon>Pseudomonadota</taxon>
        <taxon>Gammaproteobacteria</taxon>
        <taxon>Lysobacterales</taxon>
        <taxon>Lysobacteraceae</taxon>
        <taxon>Luteimonas</taxon>
    </lineage>
</organism>
<proteinExistence type="predicted"/>
<dbReference type="Pfam" id="PF02541">
    <property type="entry name" value="Ppx-GppA"/>
    <property type="match status" value="1"/>
</dbReference>
<name>A0A518N637_9GAMM</name>
<dbReference type="PANTHER" id="PTHR30005:SF14">
    <property type="entry name" value="EXOPOLYPHOSPHATASE"/>
    <property type="match status" value="1"/>
</dbReference>
<dbReference type="FunFam" id="3.30.420.40:FF:000023">
    <property type="entry name" value="Guanosine-5'-triphosphate,3'-diphosphate pyrophosphatase"/>
    <property type="match status" value="1"/>
</dbReference>
<feature type="domain" description="Ppx/GppA phosphatase N-terminal" evidence="2">
    <location>
        <begin position="34"/>
        <end position="318"/>
    </location>
</feature>
<dbReference type="CDD" id="cd24053">
    <property type="entry name" value="ASKHA_NBD_EcPPX-GppA-like"/>
    <property type="match status" value="1"/>
</dbReference>
<dbReference type="Gene3D" id="3.30.420.40">
    <property type="match status" value="1"/>
</dbReference>
<evidence type="ECO:0000259" key="2">
    <source>
        <dbReference type="Pfam" id="PF02541"/>
    </source>
</evidence>
<dbReference type="FunFam" id="3.30.420.150:FF:000001">
    <property type="entry name" value="Guanosine-5'-triphosphate,3'-diphosphate pyrophosphatase"/>
    <property type="match status" value="1"/>
</dbReference>
<evidence type="ECO:0000313" key="5">
    <source>
        <dbReference type="Proteomes" id="UP000316584"/>
    </source>
</evidence>
<gene>
    <name evidence="4" type="ORF">FPZ22_11200</name>
</gene>
<dbReference type="SUPFAM" id="SSF53067">
    <property type="entry name" value="Actin-like ATPase domain"/>
    <property type="match status" value="2"/>
</dbReference>
<dbReference type="InterPro" id="IPR048950">
    <property type="entry name" value="Ppx_GppA_C"/>
</dbReference>
<protein>
    <submittedName>
        <fullName evidence="4">Ppx/GppA family phosphatase</fullName>
    </submittedName>
</protein>
<sequence length="511" mass="55894">MRTLSAPAASQSQPLVDGDMLAAIDLGSNSYHMVVARYTLGQLRVVDRLRETVRMAEGLDGRGGLLPDVRQRALACLSRFGQRIRDIPPHRVRAVATNTVRRLHAPQAFLMPAETALGHAIEVVSGREEARLVYLGVAHAQPPRPGHRRLVIDIGGGSTECIIGRGFETLERESMQLGAVATTLRFFGNGRLSRKRWRDALIEASVEFQQFAATYRSLGWQEAIGASGTNKAIGEICAAMKLTKGAVTAEALPFVRDELLRAGHIDDIRLPGLSDERRPIIAGGLLVLEAAFTSLELQRMVVSKAALREGVLYDMVGRAGDQDPREASVDALVQRYGIDRAQALRVESSALALFDQVAAAWQLTPDDRMMLSWAARLHELGLTIAHSQYQLHGAYVLAHSDIAGFSRQEQQFLAALVRAHRRKVPRNVFEALPDRLLPAARRLSGLLRLAVLLHRGHDDPAIPGLGIRASDDTLLLSLPARWLDERPLLQADLAGEPAETAALGVRLQLDP</sequence>
<dbReference type="Gene3D" id="1.10.3210.10">
    <property type="entry name" value="Hypothetical protein af1432"/>
    <property type="match status" value="1"/>
</dbReference>
<keyword evidence="5" id="KW-1185">Reference proteome</keyword>
<dbReference type="InterPro" id="IPR030673">
    <property type="entry name" value="PyroPPase_GppA_Ppx"/>
</dbReference>
<dbReference type="GO" id="GO:0004309">
    <property type="term" value="F:exopolyphosphatase activity"/>
    <property type="evidence" value="ECO:0007669"/>
    <property type="project" value="TreeGrafter"/>
</dbReference>
<dbReference type="EMBL" id="CP042218">
    <property type="protein sequence ID" value="QDW67381.1"/>
    <property type="molecule type" value="Genomic_DNA"/>
</dbReference>
<evidence type="ECO:0000259" key="3">
    <source>
        <dbReference type="Pfam" id="PF21447"/>
    </source>
</evidence>
<dbReference type="Gene3D" id="3.30.420.150">
    <property type="entry name" value="Exopolyphosphatase. Domain 2"/>
    <property type="match status" value="1"/>
</dbReference>
<dbReference type="PIRSF" id="PIRSF001267">
    <property type="entry name" value="Pyrophosphatase_GppA_Ppx"/>
    <property type="match status" value="1"/>
</dbReference>